<dbReference type="EMBL" id="KN847321">
    <property type="protein sequence ID" value="KIW53077.1"/>
    <property type="molecule type" value="Genomic_DNA"/>
</dbReference>
<name>A0A0D2CSU2_9EURO</name>
<proteinExistence type="predicted"/>
<dbReference type="GeneID" id="25330583"/>
<dbReference type="RefSeq" id="XP_013313661.1">
    <property type="nucleotide sequence ID" value="XM_013458207.1"/>
</dbReference>
<accession>A0A0D2CSU2</accession>
<evidence type="ECO:0000313" key="2">
    <source>
        <dbReference type="Proteomes" id="UP000054342"/>
    </source>
</evidence>
<dbReference type="AlphaFoldDB" id="A0A0D2CSU2"/>
<evidence type="ECO:0000313" key="1">
    <source>
        <dbReference type="EMBL" id="KIW53077.1"/>
    </source>
</evidence>
<reference evidence="1 2" key="1">
    <citation type="submission" date="2015-01" db="EMBL/GenBank/DDBJ databases">
        <title>The Genome Sequence of Exophiala xenobiotica CBS118157.</title>
        <authorList>
            <consortium name="The Broad Institute Genomics Platform"/>
            <person name="Cuomo C."/>
            <person name="de Hoog S."/>
            <person name="Gorbushina A."/>
            <person name="Stielow B."/>
            <person name="Teixiera M."/>
            <person name="Abouelleil A."/>
            <person name="Chapman S.B."/>
            <person name="Priest M."/>
            <person name="Young S.K."/>
            <person name="Wortman J."/>
            <person name="Nusbaum C."/>
            <person name="Birren B."/>
        </authorList>
    </citation>
    <scope>NUCLEOTIDE SEQUENCE [LARGE SCALE GENOMIC DNA]</scope>
    <source>
        <strain evidence="1 2">CBS 118157</strain>
    </source>
</reference>
<sequence>MAADKKPPAPPIELAEAELAKTSFDHHEANAEADEADAAMMRRITWKIDLGMLPIVHLLLLSDFS</sequence>
<dbReference type="Proteomes" id="UP000054342">
    <property type="component" value="Unassembled WGS sequence"/>
</dbReference>
<organism evidence="1 2">
    <name type="scientific">Exophiala xenobiotica</name>
    <dbReference type="NCBI Taxonomy" id="348802"/>
    <lineage>
        <taxon>Eukaryota</taxon>
        <taxon>Fungi</taxon>
        <taxon>Dikarya</taxon>
        <taxon>Ascomycota</taxon>
        <taxon>Pezizomycotina</taxon>
        <taxon>Eurotiomycetes</taxon>
        <taxon>Chaetothyriomycetidae</taxon>
        <taxon>Chaetothyriales</taxon>
        <taxon>Herpotrichiellaceae</taxon>
        <taxon>Exophiala</taxon>
    </lineage>
</organism>
<keyword evidence="2" id="KW-1185">Reference proteome</keyword>
<protein>
    <submittedName>
        <fullName evidence="1">Uncharacterized protein</fullName>
    </submittedName>
</protein>
<dbReference type="HOGENOM" id="CLU_2849709_0_0_1"/>
<gene>
    <name evidence="1" type="ORF">PV05_08675</name>
</gene>